<reference evidence="1 2" key="1">
    <citation type="submission" date="2021-05" db="EMBL/GenBank/DDBJ databases">
        <title>Genome Assembly of Synthetic Allotetraploid Brassica napus Reveals Homoeologous Exchanges between Subgenomes.</title>
        <authorList>
            <person name="Davis J.T."/>
        </authorList>
    </citation>
    <scope>NUCLEOTIDE SEQUENCE [LARGE SCALE GENOMIC DNA]</scope>
    <source>
        <strain evidence="2">cv. Da-Ae</strain>
        <tissue evidence="1">Seedling</tissue>
    </source>
</reference>
<keyword evidence="2" id="KW-1185">Reference proteome</keyword>
<proteinExistence type="predicted"/>
<gene>
    <name evidence="1" type="ORF">HID58_013984</name>
</gene>
<dbReference type="Proteomes" id="UP000824890">
    <property type="component" value="Unassembled WGS sequence"/>
</dbReference>
<protein>
    <recommendedName>
        <fullName evidence="3">Chlorophyll a-b binding protein, chloroplastic</fullName>
    </recommendedName>
</protein>
<sequence>MFKQVIKAFWIWKWQSYQVGVLGIIPQDPALFDGTGRVNLDPLTQYTDLETWELKILQKSFLI</sequence>
<evidence type="ECO:0000313" key="1">
    <source>
        <dbReference type="EMBL" id="KAH0928257.1"/>
    </source>
</evidence>
<dbReference type="EMBL" id="JAGKQM010000004">
    <property type="protein sequence ID" value="KAH0928257.1"/>
    <property type="molecule type" value="Genomic_DNA"/>
</dbReference>
<organism evidence="1 2">
    <name type="scientific">Brassica napus</name>
    <name type="common">Rape</name>
    <dbReference type="NCBI Taxonomy" id="3708"/>
    <lineage>
        <taxon>Eukaryota</taxon>
        <taxon>Viridiplantae</taxon>
        <taxon>Streptophyta</taxon>
        <taxon>Embryophyta</taxon>
        <taxon>Tracheophyta</taxon>
        <taxon>Spermatophyta</taxon>
        <taxon>Magnoliopsida</taxon>
        <taxon>eudicotyledons</taxon>
        <taxon>Gunneridae</taxon>
        <taxon>Pentapetalae</taxon>
        <taxon>rosids</taxon>
        <taxon>malvids</taxon>
        <taxon>Brassicales</taxon>
        <taxon>Brassicaceae</taxon>
        <taxon>Brassiceae</taxon>
        <taxon>Brassica</taxon>
    </lineage>
</organism>
<comment type="caution">
    <text evidence="1">The sequence shown here is derived from an EMBL/GenBank/DDBJ whole genome shotgun (WGS) entry which is preliminary data.</text>
</comment>
<evidence type="ECO:0008006" key="3">
    <source>
        <dbReference type="Google" id="ProtNLM"/>
    </source>
</evidence>
<accession>A0ABQ8DFW6</accession>
<evidence type="ECO:0000313" key="2">
    <source>
        <dbReference type="Proteomes" id="UP000824890"/>
    </source>
</evidence>
<name>A0ABQ8DFW6_BRANA</name>